<evidence type="ECO:0000259" key="11">
    <source>
        <dbReference type="Pfam" id="PF02463"/>
    </source>
</evidence>
<accession>A0ABS9MSP9</accession>
<evidence type="ECO:0000256" key="7">
    <source>
        <dbReference type="ARBA" id="ARBA00023204"/>
    </source>
</evidence>
<comment type="similarity">
    <text evidence="2 9">Belongs to the RecN family.</text>
</comment>
<evidence type="ECO:0000256" key="1">
    <source>
        <dbReference type="ARBA" id="ARBA00003618"/>
    </source>
</evidence>
<evidence type="ECO:0000313" key="13">
    <source>
        <dbReference type="Proteomes" id="UP001297600"/>
    </source>
</evidence>
<dbReference type="PANTHER" id="PTHR11059:SF0">
    <property type="entry name" value="DNA REPAIR PROTEIN RECN"/>
    <property type="match status" value="1"/>
</dbReference>
<keyword evidence="4" id="KW-0547">Nucleotide-binding</keyword>
<dbReference type="Gene3D" id="3.40.50.300">
    <property type="entry name" value="P-loop containing nucleotide triphosphate hydrolases"/>
    <property type="match status" value="2"/>
</dbReference>
<dbReference type="CDD" id="cd03241">
    <property type="entry name" value="ABC_RecN"/>
    <property type="match status" value="2"/>
</dbReference>
<name>A0ABS9MSP9_9BURK</name>
<dbReference type="NCBIfam" id="NF008121">
    <property type="entry name" value="PRK10869.1"/>
    <property type="match status" value="1"/>
</dbReference>
<dbReference type="RefSeq" id="WP_237979905.1">
    <property type="nucleotide sequence ID" value="NZ_JAKNCT010000011.1"/>
</dbReference>
<dbReference type="SUPFAM" id="SSF52540">
    <property type="entry name" value="P-loop containing nucleoside triphosphate hydrolases"/>
    <property type="match status" value="1"/>
</dbReference>
<dbReference type="Pfam" id="PF02463">
    <property type="entry name" value="SMC_N"/>
    <property type="match status" value="1"/>
</dbReference>
<sequence length="557" mass="60457">MLQCLSLSEFVIVPHLSLELGPGFTALTGETGAGKSILIDALQLLLGARADTVVIREGAPKTEISAIFSSSKRLERWLAQNGFDSDKELLLRRTLDSSGRSRAWINGSPATAAQMRALGERLVDIHGQHSNQSLLKPQEQLRLLDAHGEILDKRNAVRELYETWQETRRSLESAASRLASLQEEMNRLSWMSEDLEALAPEPGEWERISEEHTRLANASSIVEGIGKALEALSDDDNASAASCIGQASSRLESLARYDPKLENLVQQLSDASSIVDDAASSLRQYLDSSDLDEERFAELDRRLSAFYDTARKFHARPEDLAQLRSQVKEKLAALEQGIDTEGLSEAEKEARGRYMQAAAGLSRNRKKAAASLSREVTKAMQVLSMEGGRLEVKLSETESGPFGLERCDFLVAGHAGVAPRELTKVASGGELSRISLAIAVITAKATPVGTLIFDEVDAGIGGAVAEVVGRFLQTLGRDRQVICVTHQPQVACCAGRHLHVEKQTAGGVTTSSVKALGKEERVTEIARMLGGIRMTQATIVHAREMLKNSAPSKEASD</sequence>
<evidence type="ECO:0000256" key="10">
    <source>
        <dbReference type="SAM" id="Coils"/>
    </source>
</evidence>
<evidence type="ECO:0000256" key="2">
    <source>
        <dbReference type="ARBA" id="ARBA00009441"/>
    </source>
</evidence>
<keyword evidence="5 9" id="KW-0227">DNA damage</keyword>
<dbReference type="InterPro" id="IPR003395">
    <property type="entry name" value="RecF/RecN/SMC_N"/>
</dbReference>
<reference evidence="12 13" key="1">
    <citation type="submission" date="2022-02" db="EMBL/GenBank/DDBJ databases">
        <title>Mesosutterella porci, a novel member of the family Sutterellaceae from pig feces.</title>
        <authorList>
            <person name="Wylensek D."/>
            <person name="Clavel T."/>
        </authorList>
    </citation>
    <scope>NUCLEOTIDE SEQUENCE [LARGE SCALE GENOMIC DNA]</scope>
    <source>
        <strain evidence="13">oilRF-744-wt-GAM-9</strain>
    </source>
</reference>
<keyword evidence="7 9" id="KW-0234">DNA repair</keyword>
<dbReference type="InterPro" id="IPR004604">
    <property type="entry name" value="DNA_recomb/repair_RecN"/>
</dbReference>
<keyword evidence="13" id="KW-1185">Reference proteome</keyword>
<comment type="caution">
    <text evidence="12">The sequence shown here is derived from an EMBL/GenBank/DDBJ whole genome shotgun (WGS) entry which is preliminary data.</text>
</comment>
<evidence type="ECO:0000256" key="5">
    <source>
        <dbReference type="ARBA" id="ARBA00022763"/>
    </source>
</evidence>
<dbReference type="PIRSF" id="PIRSF003128">
    <property type="entry name" value="RecN"/>
    <property type="match status" value="1"/>
</dbReference>
<dbReference type="EMBL" id="JAKNCT010000011">
    <property type="protein sequence ID" value="MCG5031651.1"/>
    <property type="molecule type" value="Genomic_DNA"/>
</dbReference>
<comment type="function">
    <text evidence="1 9">May be involved in recombinational repair of damaged DNA.</text>
</comment>
<evidence type="ECO:0000313" key="12">
    <source>
        <dbReference type="EMBL" id="MCG5031651.1"/>
    </source>
</evidence>
<feature type="domain" description="RecF/RecN/SMC N-terminal" evidence="11">
    <location>
        <begin position="15"/>
        <end position="504"/>
    </location>
</feature>
<evidence type="ECO:0000256" key="8">
    <source>
        <dbReference type="ARBA" id="ARBA00033408"/>
    </source>
</evidence>
<gene>
    <name evidence="12" type="primary">recN</name>
    <name evidence="12" type="ORF">MAF45_09395</name>
</gene>
<dbReference type="Proteomes" id="UP001297600">
    <property type="component" value="Unassembled WGS sequence"/>
</dbReference>
<feature type="coiled-coil region" evidence="10">
    <location>
        <begin position="164"/>
        <end position="198"/>
    </location>
</feature>
<keyword evidence="6" id="KW-0067">ATP-binding</keyword>
<keyword evidence="10" id="KW-0175">Coiled coil</keyword>
<evidence type="ECO:0000256" key="6">
    <source>
        <dbReference type="ARBA" id="ARBA00022840"/>
    </source>
</evidence>
<organism evidence="12 13">
    <name type="scientific">Mesosutterella porci</name>
    <dbReference type="NCBI Taxonomy" id="2915351"/>
    <lineage>
        <taxon>Bacteria</taxon>
        <taxon>Pseudomonadati</taxon>
        <taxon>Pseudomonadota</taxon>
        <taxon>Betaproteobacteria</taxon>
        <taxon>Burkholderiales</taxon>
        <taxon>Sutterellaceae</taxon>
        <taxon>Mesosutterella</taxon>
    </lineage>
</organism>
<dbReference type="InterPro" id="IPR027417">
    <property type="entry name" value="P-loop_NTPase"/>
</dbReference>
<evidence type="ECO:0000256" key="9">
    <source>
        <dbReference type="PIRNR" id="PIRNR003128"/>
    </source>
</evidence>
<dbReference type="NCBIfam" id="TIGR00634">
    <property type="entry name" value="recN"/>
    <property type="match status" value="1"/>
</dbReference>
<protein>
    <recommendedName>
        <fullName evidence="3 9">DNA repair protein RecN</fullName>
    </recommendedName>
    <alternativeName>
        <fullName evidence="8 9">Recombination protein N</fullName>
    </alternativeName>
</protein>
<evidence type="ECO:0000256" key="3">
    <source>
        <dbReference type="ARBA" id="ARBA00021315"/>
    </source>
</evidence>
<evidence type="ECO:0000256" key="4">
    <source>
        <dbReference type="ARBA" id="ARBA00022741"/>
    </source>
</evidence>
<proteinExistence type="inferred from homology"/>
<dbReference type="PANTHER" id="PTHR11059">
    <property type="entry name" value="DNA REPAIR PROTEIN RECN"/>
    <property type="match status" value="1"/>
</dbReference>